<dbReference type="InterPro" id="IPR041685">
    <property type="entry name" value="AAA_GajA/Old/RecF-like"/>
</dbReference>
<name>A0A1C4DFY1_BACTU</name>
<dbReference type="PANTHER" id="PTHR32182">
    <property type="entry name" value="DNA REPLICATION AND REPAIR PROTEIN RECF"/>
    <property type="match status" value="1"/>
</dbReference>
<evidence type="ECO:0000313" key="2">
    <source>
        <dbReference type="EMBL" id="SCC30274.1"/>
    </source>
</evidence>
<organism evidence="2 3">
    <name type="scientific">Bacillus thuringiensis</name>
    <dbReference type="NCBI Taxonomy" id="1428"/>
    <lineage>
        <taxon>Bacteria</taxon>
        <taxon>Bacillati</taxon>
        <taxon>Bacillota</taxon>
        <taxon>Bacilli</taxon>
        <taxon>Bacillales</taxon>
        <taxon>Bacillaceae</taxon>
        <taxon>Bacillus</taxon>
        <taxon>Bacillus cereus group</taxon>
    </lineage>
</organism>
<reference evidence="2 3" key="1">
    <citation type="submission" date="2016-08" db="EMBL/GenBank/DDBJ databases">
        <authorList>
            <person name="Seilhamer J.J."/>
        </authorList>
    </citation>
    <scope>NUCLEOTIDE SEQUENCE [LARGE SCALE GENOMIC DNA]</scope>
    <source>
        <strain evidence="2 3">IEBC_T61001</strain>
    </source>
</reference>
<dbReference type="Pfam" id="PF13175">
    <property type="entry name" value="AAA_15"/>
    <property type="match status" value="1"/>
</dbReference>
<feature type="domain" description="Endonuclease GajA/Old nuclease/RecF-like AAA" evidence="1">
    <location>
        <begin position="45"/>
        <end position="484"/>
    </location>
</feature>
<evidence type="ECO:0000259" key="1">
    <source>
        <dbReference type="Pfam" id="PF13175"/>
    </source>
</evidence>
<gene>
    <name evidence="2" type="ORF">BTT61001_02394</name>
</gene>
<protein>
    <recommendedName>
        <fullName evidence="1">Endonuclease GajA/Old nuclease/RecF-like AAA domain-containing protein</fullName>
    </recommendedName>
</protein>
<dbReference type="SUPFAM" id="SSF52540">
    <property type="entry name" value="P-loop containing nucleoside triphosphate hydrolases"/>
    <property type="match status" value="1"/>
</dbReference>
<dbReference type="RefSeq" id="WP_179192158.1">
    <property type="nucleotide sequence ID" value="NZ_FMBI01000028.1"/>
</dbReference>
<dbReference type="GO" id="GO:0006302">
    <property type="term" value="P:double-strand break repair"/>
    <property type="evidence" value="ECO:0007669"/>
    <property type="project" value="TreeGrafter"/>
</dbReference>
<accession>A0A1C4DFY1</accession>
<dbReference type="PANTHER" id="PTHR32182:SF23">
    <property type="entry name" value="ATP BINDING PROTEIN"/>
    <property type="match status" value="1"/>
</dbReference>
<proteinExistence type="predicted"/>
<dbReference type="GO" id="GO:0000731">
    <property type="term" value="P:DNA synthesis involved in DNA repair"/>
    <property type="evidence" value="ECO:0007669"/>
    <property type="project" value="TreeGrafter"/>
</dbReference>
<dbReference type="InterPro" id="IPR027417">
    <property type="entry name" value="P-loop_NTPase"/>
</dbReference>
<sequence>MRVVYFWISKVNEVHNIEFNLGAKYRFSYEIETSRLKAELNESFIPNFYQLPTVEKNIDISVNAIIGENGTGKTSILETIRDMLGGLNESQYLFIIETKQGYQYCSNIKSINIKGINMFNRGRSAKNIKRIFYSNVFDSRSLQKQIQNHHTYQDVTTNTLIKNFKGVQWYLSKELADQIYFCMNFQKKQLGEYLKIPQNIQLSLFETNLENHFPKLMREYINELSKLENTTRIFVDFTATDTYKRSIENNITKNFYSFYLKQVLKYYFLEINDYIKSLYTYAQYNTIMTSFYEEYYKILESFIQKIRLGNLDSPRLVLKELIITAIKKIKKHSKFTLDANEFRDFLEQLEEKVSILLQLLINNTIQTRYSTRGVAKLVDLSSEIVDIFVSWKKYMLGGLVWTELSSGEYAMMSMFSRIYSAKKSLNVNYKETMTLILIDEGDLYFHPQWQKEWLFILLEGLNEIFEDQMEEEVQVLLTTHSPFILSDIPSDRVLLLKKGPDGHSVIVGNQLEDNPLTWGANIHSLYANSFFLTDGLMGNFAKVKINHLIYKLINKSSEQIRDCSLDIRNTINLIGEPVLKNKLIELYQQKISLLQPETKMIHEEMKLLRERLYQLEKLVEKRGEKK</sequence>
<dbReference type="Proteomes" id="UP000195991">
    <property type="component" value="Unassembled WGS sequence"/>
</dbReference>
<dbReference type="Gene3D" id="3.40.50.300">
    <property type="entry name" value="P-loop containing nucleotide triphosphate hydrolases"/>
    <property type="match status" value="1"/>
</dbReference>
<dbReference type="AlphaFoldDB" id="A0A1C4DFY1"/>
<dbReference type="EMBL" id="FMBI01000028">
    <property type="protein sequence ID" value="SCC30274.1"/>
    <property type="molecule type" value="Genomic_DNA"/>
</dbReference>
<evidence type="ECO:0000313" key="3">
    <source>
        <dbReference type="Proteomes" id="UP000195991"/>
    </source>
</evidence>